<dbReference type="GO" id="GO:0045087">
    <property type="term" value="P:innate immune response"/>
    <property type="evidence" value="ECO:0007669"/>
    <property type="project" value="UniProtKB-KW"/>
</dbReference>
<feature type="compositionally biased region" description="Basic and acidic residues" evidence="13">
    <location>
        <begin position="119"/>
        <end position="132"/>
    </location>
</feature>
<feature type="region of interest" description="Disordered" evidence="13">
    <location>
        <begin position="243"/>
        <end position="263"/>
    </location>
</feature>
<accession>A0A8W7PKW1</accession>
<keyword evidence="9" id="KW-1015">Disulfide bond</keyword>
<dbReference type="Gene3D" id="3.30.1640.30">
    <property type="match status" value="2"/>
</dbReference>
<evidence type="ECO:0000256" key="2">
    <source>
        <dbReference type="ARBA" id="ARBA00022525"/>
    </source>
</evidence>
<feature type="domain" description="Peptidase S1" evidence="14">
    <location>
        <begin position="695"/>
        <end position="957"/>
    </location>
</feature>
<dbReference type="InterPro" id="IPR022700">
    <property type="entry name" value="CLIP"/>
</dbReference>
<dbReference type="PROSITE" id="PS00135">
    <property type="entry name" value="TRYPSIN_SER"/>
    <property type="match status" value="2"/>
</dbReference>
<dbReference type="AlphaFoldDB" id="A0A8W7PKW1"/>
<evidence type="ECO:0000256" key="7">
    <source>
        <dbReference type="ARBA" id="ARBA00022825"/>
    </source>
</evidence>
<dbReference type="PROSITE" id="PS51888">
    <property type="entry name" value="CLIP"/>
    <property type="match status" value="1"/>
</dbReference>
<dbReference type="GO" id="GO:0005576">
    <property type="term" value="C:extracellular region"/>
    <property type="evidence" value="ECO:0007669"/>
    <property type="project" value="UniProtKB-SubCell"/>
</dbReference>
<keyword evidence="6 12" id="KW-0378">Hydrolase</keyword>
<dbReference type="PROSITE" id="PS50240">
    <property type="entry name" value="TRYPSIN_DOM"/>
    <property type="match status" value="2"/>
</dbReference>
<dbReference type="InterPro" id="IPR033116">
    <property type="entry name" value="TRYPSIN_SER"/>
</dbReference>
<keyword evidence="5" id="KW-0732">Signal</keyword>
<dbReference type="VEuPathDB" id="VectorBase:ACON2_040650"/>
<dbReference type="GO" id="GO:0004252">
    <property type="term" value="F:serine-type endopeptidase activity"/>
    <property type="evidence" value="ECO:0007669"/>
    <property type="project" value="InterPro"/>
</dbReference>
<evidence type="ECO:0000256" key="4">
    <source>
        <dbReference type="ARBA" id="ARBA00022670"/>
    </source>
</evidence>
<feature type="region of interest" description="Disordered" evidence="13">
    <location>
        <begin position="163"/>
        <end position="190"/>
    </location>
</feature>
<comment type="subcellular location">
    <subcellularLocation>
        <location evidence="1">Secreted</location>
        <location evidence="1">Extracellular space</location>
    </subcellularLocation>
</comment>
<evidence type="ECO:0000313" key="16">
    <source>
        <dbReference type="EnsemblMetazoa" id="ACOM033249-PA.1"/>
    </source>
</evidence>
<dbReference type="PANTHER" id="PTHR24256">
    <property type="entry name" value="TRYPTASE-RELATED"/>
    <property type="match status" value="1"/>
</dbReference>
<protein>
    <recommendedName>
        <fullName evidence="17">CLIP domain-containing serine protease</fullName>
    </recommendedName>
</protein>
<keyword evidence="8" id="KW-0391">Immunity</keyword>
<dbReference type="InterPro" id="IPR001314">
    <property type="entry name" value="Peptidase_S1A"/>
</dbReference>
<dbReference type="VEuPathDB" id="VectorBase:ACON2_042696"/>
<evidence type="ECO:0000256" key="11">
    <source>
        <dbReference type="ARBA" id="ARBA00024195"/>
    </source>
</evidence>
<keyword evidence="2" id="KW-0964">Secreted</keyword>
<keyword evidence="3" id="KW-0399">Innate immunity</keyword>
<dbReference type="CDD" id="cd00190">
    <property type="entry name" value="Tryp_SPc"/>
    <property type="match status" value="2"/>
</dbReference>
<dbReference type="Gene3D" id="2.40.10.10">
    <property type="entry name" value="Trypsin-like serine proteases"/>
    <property type="match status" value="4"/>
</dbReference>
<organism evidence="16">
    <name type="scientific">Anopheles coluzzii</name>
    <name type="common">African malaria mosquito</name>
    <dbReference type="NCBI Taxonomy" id="1518534"/>
    <lineage>
        <taxon>Eukaryota</taxon>
        <taxon>Metazoa</taxon>
        <taxon>Ecdysozoa</taxon>
        <taxon>Arthropoda</taxon>
        <taxon>Hexapoda</taxon>
        <taxon>Insecta</taxon>
        <taxon>Pterygota</taxon>
        <taxon>Neoptera</taxon>
        <taxon>Endopterygota</taxon>
        <taxon>Diptera</taxon>
        <taxon>Nematocera</taxon>
        <taxon>Culicoidea</taxon>
        <taxon>Culicidae</taxon>
        <taxon>Anophelinae</taxon>
        <taxon>Anopheles</taxon>
    </lineage>
</organism>
<evidence type="ECO:0000256" key="12">
    <source>
        <dbReference type="RuleBase" id="RU363034"/>
    </source>
</evidence>
<keyword evidence="4 12" id="KW-0645">Protease</keyword>
<evidence type="ECO:0000256" key="8">
    <source>
        <dbReference type="ARBA" id="ARBA00022859"/>
    </source>
</evidence>
<evidence type="ECO:0000256" key="5">
    <source>
        <dbReference type="ARBA" id="ARBA00022729"/>
    </source>
</evidence>
<keyword evidence="7 12" id="KW-0720">Serine protease</keyword>
<evidence type="ECO:0000256" key="6">
    <source>
        <dbReference type="ARBA" id="ARBA00022801"/>
    </source>
</evidence>
<keyword evidence="10" id="KW-0325">Glycoprotein</keyword>
<dbReference type="InterPro" id="IPR009003">
    <property type="entry name" value="Peptidase_S1_PA"/>
</dbReference>
<evidence type="ECO:0000256" key="1">
    <source>
        <dbReference type="ARBA" id="ARBA00004239"/>
    </source>
</evidence>
<dbReference type="SMART" id="SM00680">
    <property type="entry name" value="CLIP"/>
    <property type="match status" value="1"/>
</dbReference>
<dbReference type="FunFam" id="2.40.10.10:FF:000036">
    <property type="entry name" value="Trypsin beta"/>
    <property type="match status" value="1"/>
</dbReference>
<feature type="compositionally biased region" description="Pro residues" evidence="13">
    <location>
        <begin position="253"/>
        <end position="262"/>
    </location>
</feature>
<sequence>MAVRNRKTKVNHDPVAFATPWGSYYDYGGHPSGPQVYQYNQRVEHYRQVPDSVPASSGAINCRCTKLRYCTKILEMLRNPKPSYGSFNSKLKELACGYGTDNEPNICCPLDDSWLRDVGTDDHSSEESDAHDTAGAIGWDEGYTNRKSDQWSRERFKYIPMTASGKDGKRADSTRTPTAGGNRWKQQRPQNGNTIAQFEDPKTMKNCPPVIYPNEAEVSLRPTKAYVAPVMRTTTRQPVLGSNRLAETTPLPTTEPPQPPTTAIPTTTELLTTVLPTVVPDQPMINAPLCGLSVNTRIIGGETEVPGQFPWMARLAYRNQTSGRVTYRCAGSLITNRHVITVAHCVTNLIDELQLVSIRLGDLECNAVTDPRCSARYQDFAIEQIFPHESYDVPKYANDIALIKLRETTETYNIISPLCLPTDQYAPYALNLTGQLGIIAGWGSTSNRSNTPSPTLQWLRLPIVDTAGCANAYARYSVNSRNPIIVSGNQMCAQGQENRDACQGDSGGPLMNEAISTRDRFVLLGLVSFGPRTCGVSNFPGVYTRISAYIDWILANVMLRTDRFGQRKRQFLASPAAIIMSVFSPCSLRLHRLQLVPFLLLTLLSISAAQQCTLPDSTVGECILLRNCNSLLTLIRKKPLLDADRTYLQRSQCGWSAAENHPLVCCADSLVAPVRVGVGLLPSPGQCGIQTSDRIFGGVNTRIDEFPWIALLKYAKPNNVFGFHCGGVLINDRYVLTASHCVNGKDIPSTWNLAEVRLGEWDTSTAQDCEGLGDDVDCSPPPIDVPIEGKIPHPEYVPTSAEQYNDIALLRLQQSVPYSDFIKPICLPMQAELKARDYVGFRMQVAGWGRTATARFSNVKQKVAVDGVSLDACNQVYQREQVLLRQSQLCAGGEAGKDSCQGDSGGPLTGVHTAGGLQYWYLIGLVSFGPTPCGQAGWPGVYTKVDQYVDWITATIAA</sequence>
<evidence type="ECO:0000259" key="15">
    <source>
        <dbReference type="PROSITE" id="PS51888"/>
    </source>
</evidence>
<dbReference type="SUPFAM" id="SSF50494">
    <property type="entry name" value="Trypsin-like serine proteases"/>
    <property type="match status" value="2"/>
</dbReference>
<comment type="similarity">
    <text evidence="11">Belongs to the peptidase S1 family. CLIP subfamily.</text>
</comment>
<feature type="domain" description="Peptidase S1" evidence="14">
    <location>
        <begin position="298"/>
        <end position="558"/>
    </location>
</feature>
<dbReference type="FunFam" id="2.40.10.10:FF:000084">
    <property type="entry name" value="Serine protease easter"/>
    <property type="match status" value="1"/>
</dbReference>
<dbReference type="SMART" id="SM00020">
    <property type="entry name" value="Tryp_SPc"/>
    <property type="match status" value="2"/>
</dbReference>
<dbReference type="EnsemblMetazoa" id="ACOM033249-RA">
    <property type="protein sequence ID" value="ACOM033249-PA.1"/>
    <property type="gene ID" value="ACOM033249"/>
</dbReference>
<evidence type="ECO:0008006" key="17">
    <source>
        <dbReference type="Google" id="ProtNLM"/>
    </source>
</evidence>
<name>A0A8W7PKW1_ANOCL</name>
<feature type="domain" description="Clip" evidence="15">
    <location>
        <begin position="611"/>
        <end position="666"/>
    </location>
</feature>
<dbReference type="InterPro" id="IPR051487">
    <property type="entry name" value="Ser/Thr_Proteases_Immune/Dev"/>
</dbReference>
<feature type="region of interest" description="Disordered" evidence="13">
    <location>
        <begin position="119"/>
        <end position="144"/>
    </location>
</feature>
<dbReference type="InterPro" id="IPR018114">
    <property type="entry name" value="TRYPSIN_HIS"/>
</dbReference>
<evidence type="ECO:0000256" key="10">
    <source>
        <dbReference type="ARBA" id="ARBA00023180"/>
    </source>
</evidence>
<dbReference type="InterPro" id="IPR038565">
    <property type="entry name" value="CLIP_sf"/>
</dbReference>
<dbReference type="PROSITE" id="PS00134">
    <property type="entry name" value="TRYPSIN_HIS"/>
    <property type="match status" value="1"/>
</dbReference>
<dbReference type="FunFam" id="2.40.10.10:FF:000028">
    <property type="entry name" value="Serine protease easter"/>
    <property type="match status" value="2"/>
</dbReference>
<evidence type="ECO:0000256" key="3">
    <source>
        <dbReference type="ARBA" id="ARBA00022588"/>
    </source>
</evidence>
<dbReference type="Pfam" id="PF00089">
    <property type="entry name" value="Trypsin"/>
    <property type="match status" value="2"/>
</dbReference>
<dbReference type="Pfam" id="PF12032">
    <property type="entry name" value="CLIP"/>
    <property type="match status" value="2"/>
</dbReference>
<evidence type="ECO:0000256" key="9">
    <source>
        <dbReference type="ARBA" id="ARBA00023157"/>
    </source>
</evidence>
<dbReference type="GO" id="GO:0006508">
    <property type="term" value="P:proteolysis"/>
    <property type="evidence" value="ECO:0007669"/>
    <property type="project" value="UniProtKB-KW"/>
</dbReference>
<dbReference type="InterPro" id="IPR001254">
    <property type="entry name" value="Trypsin_dom"/>
</dbReference>
<evidence type="ECO:0000259" key="14">
    <source>
        <dbReference type="PROSITE" id="PS50240"/>
    </source>
</evidence>
<proteinExistence type="inferred from homology"/>
<dbReference type="InterPro" id="IPR043504">
    <property type="entry name" value="Peptidase_S1_PA_chymotrypsin"/>
</dbReference>
<dbReference type="PRINTS" id="PR00722">
    <property type="entry name" value="CHYMOTRYPSIN"/>
</dbReference>
<reference evidence="16" key="1">
    <citation type="submission" date="2022-08" db="UniProtKB">
        <authorList>
            <consortium name="EnsemblMetazoa"/>
        </authorList>
    </citation>
    <scope>IDENTIFICATION</scope>
</reference>
<dbReference type="Proteomes" id="UP000075882">
    <property type="component" value="Unassembled WGS sequence"/>
</dbReference>
<evidence type="ECO:0000256" key="13">
    <source>
        <dbReference type="SAM" id="MobiDB-lite"/>
    </source>
</evidence>